<protein>
    <submittedName>
        <fullName evidence="2">Uncharacterized protein</fullName>
    </submittedName>
</protein>
<organism evidence="2 3">
    <name type="scientific">Tectimicrobiota bacterium</name>
    <dbReference type="NCBI Taxonomy" id="2528274"/>
    <lineage>
        <taxon>Bacteria</taxon>
        <taxon>Pseudomonadati</taxon>
        <taxon>Nitrospinota/Tectimicrobiota group</taxon>
        <taxon>Candidatus Tectimicrobiota</taxon>
    </lineage>
</organism>
<dbReference type="AlphaFoldDB" id="A0A932I3F3"/>
<evidence type="ECO:0000256" key="1">
    <source>
        <dbReference type="SAM" id="MobiDB-lite"/>
    </source>
</evidence>
<dbReference type="Proteomes" id="UP000782312">
    <property type="component" value="Unassembled WGS sequence"/>
</dbReference>
<proteinExistence type="predicted"/>
<evidence type="ECO:0000313" key="3">
    <source>
        <dbReference type="Proteomes" id="UP000782312"/>
    </source>
</evidence>
<evidence type="ECO:0000313" key="2">
    <source>
        <dbReference type="EMBL" id="MBI3129378.1"/>
    </source>
</evidence>
<gene>
    <name evidence="2" type="ORF">HYZ11_17345</name>
</gene>
<sequence>MQRIKLTQAAPGMVAARPIEAPNGQVLCAKGTVLSEAIIARLQKMDLTHVAVEGHPVDDGQAPQTLEAELAELDRRFERAMDNRLMAALKAAVQKHIRRRYARMAGEAPAPGGGGAGSPPAGA</sequence>
<reference evidence="2" key="1">
    <citation type="submission" date="2020-07" db="EMBL/GenBank/DDBJ databases">
        <title>Huge and variable diversity of episymbiotic CPR bacteria and DPANN archaea in groundwater ecosystems.</title>
        <authorList>
            <person name="He C.Y."/>
            <person name="Keren R."/>
            <person name="Whittaker M."/>
            <person name="Farag I.F."/>
            <person name="Doudna J."/>
            <person name="Cate J.H.D."/>
            <person name="Banfield J.F."/>
        </authorList>
    </citation>
    <scope>NUCLEOTIDE SEQUENCE</scope>
    <source>
        <strain evidence="2">NC_groundwater_763_Ag_S-0.2um_68_21</strain>
    </source>
</reference>
<accession>A0A932I3F3</accession>
<name>A0A932I3F3_UNCTE</name>
<feature type="region of interest" description="Disordered" evidence="1">
    <location>
        <begin position="104"/>
        <end position="123"/>
    </location>
</feature>
<comment type="caution">
    <text evidence="2">The sequence shown here is derived from an EMBL/GenBank/DDBJ whole genome shotgun (WGS) entry which is preliminary data.</text>
</comment>
<dbReference type="EMBL" id="JACPUR010000040">
    <property type="protein sequence ID" value="MBI3129378.1"/>
    <property type="molecule type" value="Genomic_DNA"/>
</dbReference>